<dbReference type="EMBL" id="VMHM01000018">
    <property type="protein sequence ID" value="TSJ93048.1"/>
    <property type="molecule type" value="Genomic_DNA"/>
</dbReference>
<keyword evidence="2 7" id="KW-0929">Antimicrobial</keyword>
<dbReference type="GO" id="GO:0016998">
    <property type="term" value="P:cell wall macromolecule catabolic process"/>
    <property type="evidence" value="ECO:0007669"/>
    <property type="project" value="InterPro"/>
</dbReference>
<proteinExistence type="inferred from homology"/>
<name>A0A556RVY5_9GAMM</name>
<dbReference type="GO" id="GO:0031640">
    <property type="term" value="P:killing of cells of another organism"/>
    <property type="evidence" value="ECO:0007669"/>
    <property type="project" value="UniProtKB-KW"/>
</dbReference>
<dbReference type="PANTHER" id="PTHR38107">
    <property type="match status" value="1"/>
</dbReference>
<evidence type="ECO:0000313" key="8">
    <source>
        <dbReference type="EMBL" id="TSJ93048.1"/>
    </source>
</evidence>
<dbReference type="Gene3D" id="1.10.530.40">
    <property type="match status" value="1"/>
</dbReference>
<dbReference type="GO" id="GO:0042742">
    <property type="term" value="P:defense response to bacterium"/>
    <property type="evidence" value="ECO:0007669"/>
    <property type="project" value="UniProtKB-KW"/>
</dbReference>
<keyword evidence="3 7" id="KW-0081">Bacteriolytic enzyme</keyword>
<dbReference type="InterPro" id="IPR034690">
    <property type="entry name" value="Endolysin_T4_type"/>
</dbReference>
<comment type="similarity">
    <text evidence="7">Belongs to the glycosyl hydrolase 24 family.</text>
</comment>
<dbReference type="InterPro" id="IPR033907">
    <property type="entry name" value="Endolysin_autolysin"/>
</dbReference>
<evidence type="ECO:0000256" key="5">
    <source>
        <dbReference type="ARBA" id="ARBA00023200"/>
    </source>
</evidence>
<dbReference type="RefSeq" id="WP_086336718.1">
    <property type="nucleotide sequence ID" value="NZ_NASB01000014.1"/>
</dbReference>
<evidence type="ECO:0000256" key="7">
    <source>
        <dbReference type="RuleBase" id="RU003788"/>
    </source>
</evidence>
<dbReference type="CDD" id="cd00737">
    <property type="entry name" value="lyz_endolysin_autolysin"/>
    <property type="match status" value="1"/>
</dbReference>
<evidence type="ECO:0000256" key="1">
    <source>
        <dbReference type="ARBA" id="ARBA00000632"/>
    </source>
</evidence>
<dbReference type="InterPro" id="IPR051018">
    <property type="entry name" value="Bacteriophage_GH24"/>
</dbReference>
<dbReference type="PANTHER" id="PTHR38107:SF3">
    <property type="entry name" value="LYSOZYME RRRD-RELATED"/>
    <property type="match status" value="1"/>
</dbReference>
<dbReference type="SUPFAM" id="SSF53955">
    <property type="entry name" value="Lysozyme-like"/>
    <property type="match status" value="1"/>
</dbReference>
<dbReference type="EC" id="3.2.1.17" evidence="7"/>
<dbReference type="InterPro" id="IPR023346">
    <property type="entry name" value="Lysozyme-like_dom_sf"/>
</dbReference>
<organism evidence="8 9">
    <name type="scientific">Gilliamella apicola</name>
    <dbReference type="NCBI Taxonomy" id="1196095"/>
    <lineage>
        <taxon>Bacteria</taxon>
        <taxon>Pseudomonadati</taxon>
        <taxon>Pseudomonadota</taxon>
        <taxon>Gammaproteobacteria</taxon>
        <taxon>Orbales</taxon>
        <taxon>Orbaceae</taxon>
        <taxon>Gilliamella</taxon>
    </lineage>
</organism>
<dbReference type="InterPro" id="IPR023347">
    <property type="entry name" value="Lysozyme_dom_sf"/>
</dbReference>
<reference evidence="8 9" key="1">
    <citation type="submission" date="2019-07" db="EMBL/GenBank/DDBJ databases">
        <title>Gilliamella genomes.</title>
        <authorList>
            <person name="Zheng H."/>
        </authorList>
    </citation>
    <scope>NUCLEOTIDE SEQUENCE [LARGE SCALE GENOMIC DNA]</scope>
    <source>
        <strain evidence="8 9">W8127</strain>
    </source>
</reference>
<keyword evidence="4 7" id="KW-0378">Hydrolase</keyword>
<sequence>MNISQEGIDLIKSFEGLKLEAYKCQAGIWTIGYGHTKNVKDKDIISNSQADCFLVQDLYFIEQSINQLVKVELNQNQYDALCSFVFNVGVLAFNQSTLLAKLNMGNYIGASNEFERWNKITVDGIKQFSTGLTNRRKAEKNLFNK</sequence>
<dbReference type="InterPro" id="IPR002196">
    <property type="entry name" value="Glyco_hydro_24"/>
</dbReference>
<comment type="caution">
    <text evidence="8">The sequence shown here is derived from an EMBL/GenBank/DDBJ whole genome shotgun (WGS) entry which is preliminary data.</text>
</comment>
<protein>
    <recommendedName>
        <fullName evidence="7">Lysozyme</fullName>
        <ecNumber evidence="7">3.2.1.17</ecNumber>
    </recommendedName>
</protein>
<dbReference type="GO" id="GO:0003796">
    <property type="term" value="F:lysozyme activity"/>
    <property type="evidence" value="ECO:0007669"/>
    <property type="project" value="UniProtKB-EC"/>
</dbReference>
<dbReference type="Proteomes" id="UP000319483">
    <property type="component" value="Unassembled WGS sequence"/>
</dbReference>
<accession>A0A556RVY5</accession>
<dbReference type="AlphaFoldDB" id="A0A556RVY5"/>
<keyword evidence="6 7" id="KW-0326">Glycosidase</keyword>
<gene>
    <name evidence="8" type="ORF">FPQ15_12400</name>
</gene>
<dbReference type="HAMAP" id="MF_04110">
    <property type="entry name" value="ENDOLYSIN_T4"/>
    <property type="match status" value="1"/>
</dbReference>
<dbReference type="Pfam" id="PF00959">
    <property type="entry name" value="Phage_lysozyme"/>
    <property type="match status" value="1"/>
</dbReference>
<keyword evidence="5" id="KW-1035">Host cytoplasm</keyword>
<evidence type="ECO:0000256" key="4">
    <source>
        <dbReference type="ARBA" id="ARBA00022801"/>
    </source>
</evidence>
<evidence type="ECO:0000256" key="3">
    <source>
        <dbReference type="ARBA" id="ARBA00022638"/>
    </source>
</evidence>
<evidence type="ECO:0000313" key="9">
    <source>
        <dbReference type="Proteomes" id="UP000319483"/>
    </source>
</evidence>
<evidence type="ECO:0000256" key="6">
    <source>
        <dbReference type="ARBA" id="ARBA00023295"/>
    </source>
</evidence>
<comment type="catalytic activity">
    <reaction evidence="1 7">
        <text>Hydrolysis of (1-&gt;4)-beta-linkages between N-acetylmuramic acid and N-acetyl-D-glucosamine residues in a peptidoglycan and between N-acetyl-D-glucosamine residues in chitodextrins.</text>
        <dbReference type="EC" id="3.2.1.17"/>
    </reaction>
</comment>
<dbReference type="GO" id="GO:0009253">
    <property type="term" value="P:peptidoglycan catabolic process"/>
    <property type="evidence" value="ECO:0007669"/>
    <property type="project" value="InterPro"/>
</dbReference>
<evidence type="ECO:0000256" key="2">
    <source>
        <dbReference type="ARBA" id="ARBA00022529"/>
    </source>
</evidence>